<organism evidence="1">
    <name type="scientific">Tetraodon nigroviridis</name>
    <name type="common">Spotted green pufferfish</name>
    <name type="synonym">Chelonodon nigroviridis</name>
    <dbReference type="NCBI Taxonomy" id="99883"/>
    <lineage>
        <taxon>Eukaryota</taxon>
        <taxon>Metazoa</taxon>
        <taxon>Chordata</taxon>
        <taxon>Craniata</taxon>
        <taxon>Vertebrata</taxon>
        <taxon>Euteleostomi</taxon>
        <taxon>Actinopterygii</taxon>
        <taxon>Neopterygii</taxon>
        <taxon>Teleostei</taxon>
        <taxon>Neoteleostei</taxon>
        <taxon>Acanthomorphata</taxon>
        <taxon>Eupercaria</taxon>
        <taxon>Tetraodontiformes</taxon>
        <taxon>Tetradontoidea</taxon>
        <taxon>Tetraodontidae</taxon>
        <taxon>Tetraodon</taxon>
    </lineage>
</organism>
<name>Q4RE42_TETNG</name>
<accession>Q4RE42</accession>
<sequence>TSSKRMLVSQAITVSKAEVNKRAKTQSQPFLLNHQQHFPNHYLCHCFLYFSCLHAGFSLTPVISSSRMPLIDFAPLGVS</sequence>
<protein>
    <submittedName>
        <fullName evidence="1">Chromosome 2 SCAF15135, whole genome shotgun sequence</fullName>
    </submittedName>
</protein>
<feature type="non-terminal residue" evidence="1">
    <location>
        <position position="1"/>
    </location>
</feature>
<reference evidence="1" key="1">
    <citation type="journal article" date="2004" name="Nature">
        <title>Genome duplication in the teleost fish Tetraodon nigroviridis reveals the early vertebrate proto-karyotype.</title>
        <authorList>
            <person name="Jaillon O."/>
            <person name="Aury J.-M."/>
            <person name="Brunet F."/>
            <person name="Petit J.-L."/>
            <person name="Stange-Thomann N."/>
            <person name="Mauceli E."/>
            <person name="Bouneau L."/>
            <person name="Fischer C."/>
            <person name="Ozouf-Costaz C."/>
            <person name="Bernot A."/>
            <person name="Nicaud S."/>
            <person name="Jaffe D."/>
            <person name="Fisher S."/>
            <person name="Lutfalla G."/>
            <person name="Dossat C."/>
            <person name="Segurens B."/>
            <person name="Dasilva C."/>
            <person name="Salanoubat M."/>
            <person name="Levy M."/>
            <person name="Boudet N."/>
            <person name="Castellano S."/>
            <person name="Anthouard V."/>
            <person name="Jubin C."/>
            <person name="Castelli V."/>
            <person name="Katinka M."/>
            <person name="Vacherie B."/>
            <person name="Biemont C."/>
            <person name="Skalli Z."/>
            <person name="Cattolico L."/>
            <person name="Poulain J."/>
            <person name="De Berardinis V."/>
            <person name="Cruaud C."/>
            <person name="Duprat S."/>
            <person name="Brottier P."/>
            <person name="Coutanceau J.-P."/>
            <person name="Gouzy J."/>
            <person name="Parra G."/>
            <person name="Lardier G."/>
            <person name="Chapple C."/>
            <person name="McKernan K.J."/>
            <person name="McEwan P."/>
            <person name="Bosak S."/>
            <person name="Kellis M."/>
            <person name="Volff J.-N."/>
            <person name="Guigo R."/>
            <person name="Zody M.C."/>
            <person name="Mesirov J."/>
            <person name="Lindblad-Toh K."/>
            <person name="Birren B."/>
            <person name="Nusbaum C."/>
            <person name="Kahn D."/>
            <person name="Robinson-Rechavi M."/>
            <person name="Laudet V."/>
            <person name="Schachter V."/>
            <person name="Quetier F."/>
            <person name="Saurin W."/>
            <person name="Scarpelli C."/>
            <person name="Wincker P."/>
            <person name="Lander E.S."/>
            <person name="Weissenbach J."/>
            <person name="Roest Crollius H."/>
        </authorList>
    </citation>
    <scope>NUCLEOTIDE SEQUENCE [LARGE SCALE GENOMIC DNA]</scope>
</reference>
<dbReference type="KEGG" id="tng:GSTEN00035937G001"/>
<dbReference type="EMBL" id="CAAE01015135">
    <property type="protein sequence ID" value="CAG13340.1"/>
    <property type="molecule type" value="Genomic_DNA"/>
</dbReference>
<evidence type="ECO:0000313" key="1">
    <source>
        <dbReference type="EMBL" id="CAG13340.1"/>
    </source>
</evidence>
<dbReference type="AlphaFoldDB" id="Q4RE42"/>
<proteinExistence type="predicted"/>
<reference evidence="1" key="2">
    <citation type="submission" date="2004-02" db="EMBL/GenBank/DDBJ databases">
        <authorList>
            <consortium name="Genoscope"/>
            <consortium name="Whitehead Institute Centre for Genome Research"/>
        </authorList>
    </citation>
    <scope>NUCLEOTIDE SEQUENCE</scope>
</reference>
<gene>
    <name evidence="1" type="ORF">GSTENG00035937001</name>
</gene>